<name>A0AA87XSB2_9BURK</name>
<dbReference type="Proteomes" id="UP000628442">
    <property type="component" value="Unassembled WGS sequence"/>
</dbReference>
<reference evidence="1" key="1">
    <citation type="journal article" date="2014" name="Int. J. Syst. Evol. Microbiol.">
        <title>Complete genome sequence of Corynebacterium casei LMG S-19264T (=DSM 44701T), isolated from a smear-ripened cheese.</title>
        <authorList>
            <consortium name="US DOE Joint Genome Institute (JGI-PGF)"/>
            <person name="Walter F."/>
            <person name="Albersmeier A."/>
            <person name="Kalinowski J."/>
            <person name="Ruckert C."/>
        </authorList>
    </citation>
    <scope>NUCLEOTIDE SEQUENCE</scope>
    <source>
        <strain evidence="1">KCTC 12343</strain>
    </source>
</reference>
<protein>
    <submittedName>
        <fullName evidence="1">Uncharacterized protein</fullName>
    </submittedName>
</protein>
<proteinExistence type="predicted"/>
<gene>
    <name evidence="1" type="ORF">GCM10007387_20560</name>
</gene>
<reference evidence="1" key="2">
    <citation type="submission" date="2022-12" db="EMBL/GenBank/DDBJ databases">
        <authorList>
            <person name="Sun Q."/>
            <person name="Kim S."/>
        </authorList>
    </citation>
    <scope>NUCLEOTIDE SEQUENCE</scope>
    <source>
        <strain evidence="1">KCTC 12343</strain>
    </source>
</reference>
<accession>A0AA87XSB2</accession>
<evidence type="ECO:0000313" key="2">
    <source>
        <dbReference type="Proteomes" id="UP000628442"/>
    </source>
</evidence>
<organism evidence="1 2">
    <name type="scientific">Pseudoduganella albidiflava</name>
    <dbReference type="NCBI Taxonomy" id="321983"/>
    <lineage>
        <taxon>Bacteria</taxon>
        <taxon>Pseudomonadati</taxon>
        <taxon>Pseudomonadota</taxon>
        <taxon>Betaproteobacteria</taxon>
        <taxon>Burkholderiales</taxon>
        <taxon>Oxalobacteraceae</taxon>
        <taxon>Telluria group</taxon>
        <taxon>Pseudoduganella</taxon>
    </lineage>
</organism>
<comment type="caution">
    <text evidence="1">The sequence shown here is derived from an EMBL/GenBank/DDBJ whole genome shotgun (WGS) entry which is preliminary data.</text>
</comment>
<sequence>MTPELPFGALPSWRLGIWPLRPRTSVMPWRVKASWVTAVIETGVFSSEVECRVAVTITSWKVLLPLSGAGAAACGACTGLLATSGPDGSVCWAVALAAMAQQALAMARVVLLRL</sequence>
<dbReference type="EMBL" id="BMWV01000004">
    <property type="protein sequence ID" value="GGY38462.1"/>
    <property type="molecule type" value="Genomic_DNA"/>
</dbReference>
<dbReference type="AlphaFoldDB" id="A0AA87XSB2"/>
<evidence type="ECO:0000313" key="1">
    <source>
        <dbReference type="EMBL" id="GGY38462.1"/>
    </source>
</evidence>